<keyword evidence="2 8" id="KW-0813">Transport</keyword>
<comment type="similarity">
    <text evidence="8">Belongs to the two pore domain potassium channel (TC 1.A.1.8) family.</text>
</comment>
<evidence type="ECO:0000256" key="4">
    <source>
        <dbReference type="ARBA" id="ARBA00022989"/>
    </source>
</evidence>
<evidence type="ECO:0000256" key="8">
    <source>
        <dbReference type="RuleBase" id="RU003857"/>
    </source>
</evidence>
<proteinExistence type="inferred from homology"/>
<comment type="caution">
    <text evidence="11">The sequence shown here is derived from an EMBL/GenBank/DDBJ whole genome shotgun (WGS) entry which is preliminary data.</text>
</comment>
<dbReference type="Proteomes" id="UP000037460">
    <property type="component" value="Unassembled WGS sequence"/>
</dbReference>
<evidence type="ECO:0000256" key="5">
    <source>
        <dbReference type="ARBA" id="ARBA00023065"/>
    </source>
</evidence>
<organism evidence="11 12">
    <name type="scientific">Chrysochromulina tobinii</name>
    <dbReference type="NCBI Taxonomy" id="1460289"/>
    <lineage>
        <taxon>Eukaryota</taxon>
        <taxon>Haptista</taxon>
        <taxon>Haptophyta</taxon>
        <taxon>Prymnesiophyceae</taxon>
        <taxon>Prymnesiales</taxon>
        <taxon>Chrysochromulinaceae</taxon>
        <taxon>Chrysochromulina</taxon>
    </lineage>
</organism>
<keyword evidence="4 9" id="KW-1133">Transmembrane helix</keyword>
<dbReference type="GO" id="GO:0030322">
    <property type="term" value="P:stabilization of membrane potential"/>
    <property type="evidence" value="ECO:0007669"/>
    <property type="project" value="TreeGrafter"/>
</dbReference>
<feature type="domain" description="Potassium channel" evidence="10">
    <location>
        <begin position="282"/>
        <end position="345"/>
    </location>
</feature>
<evidence type="ECO:0000256" key="3">
    <source>
        <dbReference type="ARBA" id="ARBA00022692"/>
    </source>
</evidence>
<dbReference type="GO" id="GO:0015271">
    <property type="term" value="F:outward rectifier potassium channel activity"/>
    <property type="evidence" value="ECO:0007669"/>
    <property type="project" value="TreeGrafter"/>
</dbReference>
<dbReference type="InterPro" id="IPR013099">
    <property type="entry name" value="K_chnl_dom"/>
</dbReference>
<sequence length="508" mass="55392">MPLLQAPSVHASRSFAPVPAPIDSFDAMMREATDKARTLAALATNPAQAAVAKAATRFATELEVAAAAALAISQGADDISIAIESPRGNIGRCGGVLTNLCDALYGLYQSAKVPVLFFSVGIIVYNLLEGWAPGDTVYYLIVTSTTVGYGDIFPKSPLGKLFTCVYAVLGITVVLGTLAPLVAILQGEWREKLLECICGKGVDTRDMSLSMDEINARMKAEGGYGRRYALALLSPLAVLLSGMALHWQYIREPPDFTAGEDPVMMWLGELAVSFLGHHSGVAHWLKNLELDVVGFIDSFYWTVITMTTIGYGDICPRSGMAKMLAVIYLPMAVIALADAISDVGMIGRRRSIRETDFGMRVDECLLRDAVRDGECNVHPKLSEAEFLTDQLIANKLVDEEAVLVLKRQFKYLTRRGTFESDEDRQLNAQLVYEELAGRVAEGKVLSDGASEHDLTPEGNFKWKSFEAWFERSWKVRVVKAARGDLSLAQPGRQEIELKTALGAASRGR</sequence>
<evidence type="ECO:0000256" key="6">
    <source>
        <dbReference type="ARBA" id="ARBA00023136"/>
    </source>
</evidence>
<dbReference type="AlphaFoldDB" id="A0A0M0JV11"/>
<feature type="transmembrane region" description="Helical" evidence="9">
    <location>
        <begin position="165"/>
        <end position="185"/>
    </location>
</feature>
<dbReference type="PANTHER" id="PTHR11003">
    <property type="entry name" value="POTASSIUM CHANNEL, SUBFAMILY K"/>
    <property type="match status" value="1"/>
</dbReference>
<evidence type="ECO:0000256" key="7">
    <source>
        <dbReference type="ARBA" id="ARBA00023303"/>
    </source>
</evidence>
<dbReference type="InterPro" id="IPR003280">
    <property type="entry name" value="2pore_dom_K_chnl"/>
</dbReference>
<dbReference type="GO" id="GO:0022841">
    <property type="term" value="F:potassium ion leak channel activity"/>
    <property type="evidence" value="ECO:0007669"/>
    <property type="project" value="TreeGrafter"/>
</dbReference>
<feature type="transmembrane region" description="Helical" evidence="9">
    <location>
        <begin position="323"/>
        <end position="343"/>
    </location>
</feature>
<evidence type="ECO:0000256" key="9">
    <source>
        <dbReference type="SAM" id="Phobius"/>
    </source>
</evidence>
<dbReference type="GO" id="GO:0005886">
    <property type="term" value="C:plasma membrane"/>
    <property type="evidence" value="ECO:0007669"/>
    <property type="project" value="TreeGrafter"/>
</dbReference>
<dbReference type="PANTHER" id="PTHR11003:SF291">
    <property type="entry name" value="IP11374P"/>
    <property type="match status" value="1"/>
</dbReference>
<reference evidence="12" key="1">
    <citation type="journal article" date="2015" name="PLoS Genet.">
        <title>Genome Sequence and Transcriptome Analyses of Chrysochromulina tobin: Metabolic Tools for Enhanced Algal Fitness in the Prominent Order Prymnesiales (Haptophyceae).</title>
        <authorList>
            <person name="Hovde B.T."/>
            <person name="Deodato C.R."/>
            <person name="Hunsperger H.M."/>
            <person name="Ryken S.A."/>
            <person name="Yost W."/>
            <person name="Jha R.K."/>
            <person name="Patterson J."/>
            <person name="Monnat R.J. Jr."/>
            <person name="Barlow S.B."/>
            <person name="Starkenburg S.R."/>
            <person name="Cattolico R.A."/>
        </authorList>
    </citation>
    <scope>NUCLEOTIDE SEQUENCE</scope>
    <source>
        <strain evidence="12">CCMP291</strain>
    </source>
</reference>
<dbReference type="Pfam" id="PF07885">
    <property type="entry name" value="Ion_trans_2"/>
    <property type="match status" value="2"/>
</dbReference>
<gene>
    <name evidence="11" type="ORF">Ctob_008608</name>
</gene>
<keyword evidence="7 8" id="KW-0407">Ion channel</keyword>
<keyword evidence="12" id="KW-1185">Reference proteome</keyword>
<feature type="transmembrane region" description="Helical" evidence="9">
    <location>
        <begin position="262"/>
        <end position="285"/>
    </location>
</feature>
<feature type="transmembrane region" description="Helical" evidence="9">
    <location>
        <begin position="292"/>
        <end position="311"/>
    </location>
</feature>
<dbReference type="OrthoDB" id="415460at2759"/>
<dbReference type="PRINTS" id="PR01333">
    <property type="entry name" value="2POREKCHANEL"/>
</dbReference>
<keyword evidence="6 9" id="KW-0472">Membrane</keyword>
<feature type="domain" description="Potassium channel" evidence="10">
    <location>
        <begin position="116"/>
        <end position="185"/>
    </location>
</feature>
<comment type="subcellular location">
    <subcellularLocation>
        <location evidence="1">Membrane</location>
        <topology evidence="1">Multi-pass membrane protein</topology>
    </subcellularLocation>
</comment>
<dbReference type="SUPFAM" id="SSF81324">
    <property type="entry name" value="Voltage-gated potassium channels"/>
    <property type="match status" value="2"/>
</dbReference>
<dbReference type="EMBL" id="JWZX01002211">
    <property type="protein sequence ID" value="KOO30501.1"/>
    <property type="molecule type" value="Genomic_DNA"/>
</dbReference>
<dbReference type="Gene3D" id="1.10.287.70">
    <property type="match status" value="2"/>
</dbReference>
<keyword evidence="5 8" id="KW-0406">Ion transport</keyword>
<accession>A0A0M0JV11</accession>
<evidence type="ECO:0000259" key="10">
    <source>
        <dbReference type="Pfam" id="PF07885"/>
    </source>
</evidence>
<name>A0A0M0JV11_9EUKA</name>
<feature type="transmembrane region" description="Helical" evidence="9">
    <location>
        <begin position="228"/>
        <end position="250"/>
    </location>
</feature>
<evidence type="ECO:0000256" key="2">
    <source>
        <dbReference type="ARBA" id="ARBA00022448"/>
    </source>
</evidence>
<evidence type="ECO:0000256" key="1">
    <source>
        <dbReference type="ARBA" id="ARBA00004141"/>
    </source>
</evidence>
<evidence type="ECO:0000313" key="12">
    <source>
        <dbReference type="Proteomes" id="UP000037460"/>
    </source>
</evidence>
<evidence type="ECO:0000313" key="11">
    <source>
        <dbReference type="EMBL" id="KOO30501.1"/>
    </source>
</evidence>
<protein>
    <submittedName>
        <fullName evidence="11">Potassium channel protein</fullName>
    </submittedName>
</protein>
<keyword evidence="3 8" id="KW-0812">Transmembrane</keyword>